<evidence type="ECO:0000256" key="16">
    <source>
        <dbReference type="ARBA" id="ARBA00042798"/>
    </source>
</evidence>
<gene>
    <name evidence="18" type="ORF">HER31_00350</name>
</gene>
<name>A0A6H1U9I3_9GAMM</name>
<evidence type="ECO:0000313" key="18">
    <source>
        <dbReference type="EMBL" id="QIZ75488.1"/>
    </source>
</evidence>
<keyword evidence="6" id="KW-0227">DNA damage</keyword>
<comment type="similarity">
    <text evidence="2">Belongs to the Nudix hydrolase family.</text>
</comment>
<evidence type="ECO:0000256" key="6">
    <source>
        <dbReference type="ARBA" id="ARBA00022763"/>
    </source>
</evidence>
<proteinExistence type="inferred from homology"/>
<accession>A0A6H1U9I3</accession>
<evidence type="ECO:0000256" key="15">
    <source>
        <dbReference type="ARBA" id="ARBA00041979"/>
    </source>
</evidence>
<evidence type="ECO:0000256" key="3">
    <source>
        <dbReference type="ARBA" id="ARBA00022457"/>
    </source>
</evidence>
<evidence type="ECO:0000256" key="11">
    <source>
        <dbReference type="ARBA" id="ARBA00036904"/>
    </source>
</evidence>
<dbReference type="RefSeq" id="WP_168658749.1">
    <property type="nucleotide sequence ID" value="NZ_CP051180.1"/>
</dbReference>
<dbReference type="EMBL" id="CP051180">
    <property type="protein sequence ID" value="QIZ75488.1"/>
    <property type="molecule type" value="Genomic_DNA"/>
</dbReference>
<dbReference type="PROSITE" id="PS51462">
    <property type="entry name" value="NUDIX"/>
    <property type="match status" value="1"/>
</dbReference>
<dbReference type="PANTHER" id="PTHR47707">
    <property type="entry name" value="8-OXO-DGTP DIPHOSPHATASE"/>
    <property type="match status" value="1"/>
</dbReference>
<evidence type="ECO:0000256" key="9">
    <source>
        <dbReference type="ARBA" id="ARBA00023204"/>
    </source>
</evidence>
<dbReference type="SUPFAM" id="SSF55811">
    <property type="entry name" value="Nudix"/>
    <property type="match status" value="1"/>
</dbReference>
<evidence type="ECO:0000256" key="5">
    <source>
        <dbReference type="ARBA" id="ARBA00022723"/>
    </source>
</evidence>
<evidence type="ECO:0000256" key="7">
    <source>
        <dbReference type="ARBA" id="ARBA00022801"/>
    </source>
</evidence>
<keyword evidence="9" id="KW-0234">DNA repair</keyword>
<comment type="catalytic activity">
    <reaction evidence="10">
        <text>8-oxo-dGTP + H2O = 8-oxo-dGMP + diphosphate + H(+)</text>
        <dbReference type="Rhea" id="RHEA:31575"/>
        <dbReference type="ChEBI" id="CHEBI:15377"/>
        <dbReference type="ChEBI" id="CHEBI:15378"/>
        <dbReference type="ChEBI" id="CHEBI:33019"/>
        <dbReference type="ChEBI" id="CHEBI:63224"/>
        <dbReference type="ChEBI" id="CHEBI:77896"/>
        <dbReference type="EC" id="3.6.1.55"/>
    </reaction>
</comment>
<dbReference type="GO" id="GO:0044716">
    <property type="term" value="F:8-oxo-GDP phosphatase activity"/>
    <property type="evidence" value="ECO:0007669"/>
    <property type="project" value="TreeGrafter"/>
</dbReference>
<keyword evidence="5" id="KW-0479">Metal-binding</keyword>
<dbReference type="GO" id="GO:0006260">
    <property type="term" value="P:DNA replication"/>
    <property type="evidence" value="ECO:0007669"/>
    <property type="project" value="UniProtKB-KW"/>
</dbReference>
<dbReference type="PRINTS" id="PR00502">
    <property type="entry name" value="NUDIXFAMILY"/>
</dbReference>
<evidence type="ECO:0000256" key="8">
    <source>
        <dbReference type="ARBA" id="ARBA00022842"/>
    </source>
</evidence>
<dbReference type="GO" id="GO:0035539">
    <property type="term" value="F:8-oxo-7,8-dihydrodeoxyguanosine triphosphate pyrophosphatase activity"/>
    <property type="evidence" value="ECO:0007669"/>
    <property type="project" value="UniProtKB-EC"/>
</dbReference>
<dbReference type="GO" id="GO:0044715">
    <property type="term" value="F:8-oxo-dGDP phosphatase activity"/>
    <property type="evidence" value="ECO:0007669"/>
    <property type="project" value="TreeGrafter"/>
</dbReference>
<dbReference type="CDD" id="cd03425">
    <property type="entry name" value="NUDIX_MutT_NudA_like"/>
    <property type="match status" value="1"/>
</dbReference>
<comment type="catalytic activity">
    <reaction evidence="11">
        <text>8-oxo-GTP + H2O = 8-oxo-GMP + diphosphate + H(+)</text>
        <dbReference type="Rhea" id="RHEA:67616"/>
        <dbReference type="ChEBI" id="CHEBI:15377"/>
        <dbReference type="ChEBI" id="CHEBI:15378"/>
        <dbReference type="ChEBI" id="CHEBI:33019"/>
        <dbReference type="ChEBI" id="CHEBI:143553"/>
        <dbReference type="ChEBI" id="CHEBI:145694"/>
    </reaction>
</comment>
<evidence type="ECO:0000259" key="17">
    <source>
        <dbReference type="PROSITE" id="PS51462"/>
    </source>
</evidence>
<keyword evidence="19" id="KW-1185">Reference proteome</keyword>
<dbReference type="InterPro" id="IPR015797">
    <property type="entry name" value="NUDIX_hydrolase-like_dom_sf"/>
</dbReference>
<dbReference type="GO" id="GO:0008413">
    <property type="term" value="F:8-oxo-7,8-dihydroguanosine triphosphate pyrophosphatase activity"/>
    <property type="evidence" value="ECO:0007669"/>
    <property type="project" value="TreeGrafter"/>
</dbReference>
<dbReference type="GO" id="GO:0046872">
    <property type="term" value="F:metal ion binding"/>
    <property type="evidence" value="ECO:0007669"/>
    <property type="project" value="UniProtKB-KW"/>
</dbReference>
<keyword evidence="7 18" id="KW-0378">Hydrolase</keyword>
<dbReference type="KEGG" id="fes:HER31_00350"/>
<dbReference type="InterPro" id="IPR020476">
    <property type="entry name" value="Nudix_hydrolase"/>
</dbReference>
<feature type="domain" description="Nudix hydrolase" evidence="17">
    <location>
        <begin position="1"/>
        <end position="129"/>
    </location>
</feature>
<reference evidence="18 19" key="1">
    <citation type="submission" date="2020-04" db="EMBL/GenBank/DDBJ databases">
        <title>Ferrimonas sp. S7 isolated from sea water.</title>
        <authorList>
            <person name="Bae S.S."/>
            <person name="Baek K."/>
        </authorList>
    </citation>
    <scope>NUCLEOTIDE SEQUENCE [LARGE SCALE GENOMIC DNA]</scope>
    <source>
        <strain evidence="18 19">S7</strain>
    </source>
</reference>
<dbReference type="Proteomes" id="UP000501602">
    <property type="component" value="Chromosome"/>
</dbReference>
<organism evidence="18 19">
    <name type="scientific">Ferrimonas lipolytica</name>
    <dbReference type="NCBI Taxonomy" id="2724191"/>
    <lineage>
        <taxon>Bacteria</taxon>
        <taxon>Pseudomonadati</taxon>
        <taxon>Pseudomonadota</taxon>
        <taxon>Gammaproteobacteria</taxon>
        <taxon>Alteromonadales</taxon>
        <taxon>Ferrimonadaceae</taxon>
        <taxon>Ferrimonas</taxon>
    </lineage>
</organism>
<evidence type="ECO:0000256" key="10">
    <source>
        <dbReference type="ARBA" id="ARBA00035861"/>
    </source>
</evidence>
<dbReference type="InterPro" id="IPR047127">
    <property type="entry name" value="MutT-like"/>
</dbReference>
<keyword evidence="8" id="KW-0460">Magnesium</keyword>
<dbReference type="InterPro" id="IPR000086">
    <property type="entry name" value="NUDIX_hydrolase_dom"/>
</dbReference>
<evidence type="ECO:0000256" key="12">
    <source>
        <dbReference type="ARBA" id="ARBA00038905"/>
    </source>
</evidence>
<dbReference type="Gene3D" id="3.90.79.10">
    <property type="entry name" value="Nucleoside Triphosphate Pyrophosphohydrolase"/>
    <property type="match status" value="1"/>
</dbReference>
<dbReference type="PANTHER" id="PTHR47707:SF1">
    <property type="entry name" value="NUDIX HYDROLASE FAMILY PROTEIN"/>
    <property type="match status" value="1"/>
</dbReference>
<evidence type="ECO:0000256" key="14">
    <source>
        <dbReference type="ARBA" id="ARBA00041592"/>
    </source>
</evidence>
<evidence type="ECO:0000313" key="19">
    <source>
        <dbReference type="Proteomes" id="UP000501602"/>
    </source>
</evidence>
<dbReference type="Pfam" id="PF00293">
    <property type="entry name" value="NUDIX"/>
    <property type="match status" value="1"/>
</dbReference>
<dbReference type="AlphaFoldDB" id="A0A6H1U9I3"/>
<dbReference type="GO" id="GO:0006281">
    <property type="term" value="P:DNA repair"/>
    <property type="evidence" value="ECO:0007669"/>
    <property type="project" value="UniProtKB-KW"/>
</dbReference>
<dbReference type="EC" id="3.6.1.55" evidence="12"/>
<keyword evidence="3" id="KW-0515">Mutator protein</keyword>
<keyword evidence="4" id="KW-0235">DNA replication</keyword>
<comment type="cofactor">
    <cofactor evidence="1">
        <name>Mg(2+)</name>
        <dbReference type="ChEBI" id="CHEBI:18420"/>
    </cofactor>
</comment>
<evidence type="ECO:0000256" key="1">
    <source>
        <dbReference type="ARBA" id="ARBA00001946"/>
    </source>
</evidence>
<evidence type="ECO:0000256" key="2">
    <source>
        <dbReference type="ARBA" id="ARBA00005582"/>
    </source>
</evidence>
<evidence type="ECO:0000256" key="13">
    <source>
        <dbReference type="ARBA" id="ARBA00040794"/>
    </source>
</evidence>
<sequence>MILNVVAAVMIADGKIFVAQRHRSHSQGGLWEFPGGKVEPGETAEIALERELQEELSINVTVTEYLATSVHQYPDKTVKLHGYLCQWHGDQIELTGSHEQYRWLAPQQVDRTTLAPADLPLLDALINMLNS</sequence>
<protein>
    <recommendedName>
        <fullName evidence="13">8-oxo-dGTP diphosphatase</fullName>
        <ecNumber evidence="12">3.6.1.55</ecNumber>
    </recommendedName>
    <alternativeName>
        <fullName evidence="16">7,8-dihydro-8-oxoguanine-triphosphatase</fullName>
    </alternativeName>
    <alternativeName>
        <fullName evidence="15">Mutator protein MutT</fullName>
    </alternativeName>
    <alternativeName>
        <fullName evidence="14">dGTP pyrophosphohydrolase</fullName>
    </alternativeName>
</protein>
<evidence type="ECO:0000256" key="4">
    <source>
        <dbReference type="ARBA" id="ARBA00022705"/>
    </source>
</evidence>